<dbReference type="GO" id="GO:0003849">
    <property type="term" value="F:3-deoxy-7-phosphoheptulonate synthase activity"/>
    <property type="evidence" value="ECO:0007669"/>
    <property type="project" value="UniProtKB-EC"/>
</dbReference>
<dbReference type="InterPro" id="IPR006218">
    <property type="entry name" value="DAHP1/KDSA"/>
</dbReference>
<dbReference type="AlphaFoldDB" id="A0A7S7AW77"/>
<dbReference type="UniPathway" id="UPA00053">
    <property type="reaction ID" value="UER00084"/>
</dbReference>
<name>A0A7S7AW77_9SPIR</name>
<protein>
    <recommendedName>
        <fullName evidence="8">Phospho-2-dehydro-3-deoxyheptonate aldolase</fullName>
        <ecNumber evidence="8">2.5.1.54</ecNumber>
    </recommendedName>
</protein>
<evidence type="ECO:0000256" key="7">
    <source>
        <dbReference type="ARBA" id="ARBA00047508"/>
    </source>
</evidence>
<evidence type="ECO:0000256" key="3">
    <source>
        <dbReference type="ARBA" id="ARBA00007985"/>
    </source>
</evidence>
<evidence type="ECO:0000256" key="8">
    <source>
        <dbReference type="PIRNR" id="PIRNR001361"/>
    </source>
</evidence>
<organism evidence="10 11">
    <name type="scientific">Treponema pedis</name>
    <dbReference type="NCBI Taxonomy" id="409322"/>
    <lineage>
        <taxon>Bacteria</taxon>
        <taxon>Pseudomonadati</taxon>
        <taxon>Spirochaetota</taxon>
        <taxon>Spirochaetia</taxon>
        <taxon>Spirochaetales</taxon>
        <taxon>Treponemataceae</taxon>
        <taxon>Treponema</taxon>
    </lineage>
</organism>
<dbReference type="GeneID" id="301089220"/>
<keyword evidence="6 8" id="KW-0057">Aromatic amino acid biosynthesis</keyword>
<feature type="domain" description="DAHP synthetase I/KDSA" evidence="9">
    <location>
        <begin position="41"/>
        <end position="342"/>
    </location>
</feature>
<dbReference type="PANTHER" id="PTHR21225:SF10">
    <property type="entry name" value="PHOSPHO-2-DEHYDRO-3-DEOXYHEPTONATE ALDOLASE, TYR-SENSITIVE"/>
    <property type="match status" value="1"/>
</dbReference>
<dbReference type="GO" id="GO:0005737">
    <property type="term" value="C:cytoplasm"/>
    <property type="evidence" value="ECO:0007669"/>
    <property type="project" value="TreeGrafter"/>
</dbReference>
<evidence type="ECO:0000256" key="5">
    <source>
        <dbReference type="ARBA" id="ARBA00022679"/>
    </source>
</evidence>
<reference evidence="10 11" key="1">
    <citation type="submission" date="2020-09" db="EMBL/GenBank/DDBJ databases">
        <title>Characterization of Treponema spp. from bovine digital dermatitis in Korea.</title>
        <authorList>
            <person name="Espiritu H.M."/>
            <person name="Cho Y.I."/>
            <person name="Mamuad L."/>
        </authorList>
    </citation>
    <scope>NUCLEOTIDE SEQUENCE [LARGE SCALE GENOMIC DNA]</scope>
    <source>
        <strain evidence="10 11">KS1</strain>
    </source>
</reference>
<dbReference type="PANTHER" id="PTHR21225">
    <property type="entry name" value="PHOSPHO-2-DEHYDRO-3-DEOXYHEPTONATE ALDOLASE DAHP SYNTHETASE"/>
    <property type="match status" value="1"/>
</dbReference>
<comment type="similarity">
    <text evidence="3 8">Belongs to the class-I DAHP synthase family.</text>
</comment>
<gene>
    <name evidence="10" type="ORF">IFE08_12500</name>
</gene>
<dbReference type="GO" id="GO:0009423">
    <property type="term" value="P:chorismate biosynthetic process"/>
    <property type="evidence" value="ECO:0007669"/>
    <property type="project" value="UniProtKB-UniPathway"/>
</dbReference>
<dbReference type="Proteomes" id="UP000593915">
    <property type="component" value="Chromosome"/>
</dbReference>
<dbReference type="RefSeq" id="WP_020964329.1">
    <property type="nucleotide sequence ID" value="NZ_CP045670.1"/>
</dbReference>
<dbReference type="Gene3D" id="3.20.20.70">
    <property type="entry name" value="Aldolase class I"/>
    <property type="match status" value="1"/>
</dbReference>
<dbReference type="GO" id="GO:0009073">
    <property type="term" value="P:aromatic amino acid family biosynthetic process"/>
    <property type="evidence" value="ECO:0007669"/>
    <property type="project" value="UniProtKB-KW"/>
</dbReference>
<proteinExistence type="inferred from homology"/>
<accession>A0A7S7AW77</accession>
<evidence type="ECO:0000256" key="1">
    <source>
        <dbReference type="ARBA" id="ARBA00003726"/>
    </source>
</evidence>
<dbReference type="InterPro" id="IPR006219">
    <property type="entry name" value="DAHP_synth_1"/>
</dbReference>
<evidence type="ECO:0000256" key="6">
    <source>
        <dbReference type="ARBA" id="ARBA00023141"/>
    </source>
</evidence>
<dbReference type="InterPro" id="IPR013785">
    <property type="entry name" value="Aldolase_TIM"/>
</dbReference>
<evidence type="ECO:0000259" key="9">
    <source>
        <dbReference type="Pfam" id="PF00793"/>
    </source>
</evidence>
<keyword evidence="5 8" id="KW-0808">Transferase</keyword>
<comment type="pathway">
    <text evidence="2 8">Metabolic intermediate biosynthesis; chorismate biosynthesis; chorismate from D-erythrose 4-phosphate and phosphoenolpyruvate: step 1/7.</text>
</comment>
<keyword evidence="4 8" id="KW-0028">Amino-acid biosynthesis</keyword>
<evidence type="ECO:0000256" key="4">
    <source>
        <dbReference type="ARBA" id="ARBA00022605"/>
    </source>
</evidence>
<comment type="catalytic activity">
    <reaction evidence="7 8">
        <text>D-erythrose 4-phosphate + phosphoenolpyruvate + H2O = 7-phospho-2-dehydro-3-deoxy-D-arabino-heptonate + phosphate</text>
        <dbReference type="Rhea" id="RHEA:14717"/>
        <dbReference type="ChEBI" id="CHEBI:15377"/>
        <dbReference type="ChEBI" id="CHEBI:16897"/>
        <dbReference type="ChEBI" id="CHEBI:43474"/>
        <dbReference type="ChEBI" id="CHEBI:58394"/>
        <dbReference type="ChEBI" id="CHEBI:58702"/>
        <dbReference type="EC" id="2.5.1.54"/>
    </reaction>
</comment>
<dbReference type="Pfam" id="PF00793">
    <property type="entry name" value="DAHP_synth_1"/>
    <property type="match status" value="1"/>
</dbReference>
<evidence type="ECO:0000256" key="2">
    <source>
        <dbReference type="ARBA" id="ARBA00004688"/>
    </source>
</evidence>
<dbReference type="NCBIfam" id="TIGR00034">
    <property type="entry name" value="aroFGH"/>
    <property type="match status" value="1"/>
</dbReference>
<dbReference type="GO" id="GO:0008652">
    <property type="term" value="P:amino acid biosynthetic process"/>
    <property type="evidence" value="ECO:0007669"/>
    <property type="project" value="UniProtKB-KW"/>
</dbReference>
<evidence type="ECO:0000313" key="11">
    <source>
        <dbReference type="Proteomes" id="UP000593915"/>
    </source>
</evidence>
<dbReference type="EMBL" id="CP061839">
    <property type="protein sequence ID" value="QOW60607.1"/>
    <property type="molecule type" value="Genomic_DNA"/>
</dbReference>
<dbReference type="EC" id="2.5.1.54" evidence="8"/>
<dbReference type="PIRSF" id="PIRSF001361">
    <property type="entry name" value="DAHP_synthase"/>
    <property type="match status" value="1"/>
</dbReference>
<evidence type="ECO:0000313" key="10">
    <source>
        <dbReference type="EMBL" id="QOW60607.1"/>
    </source>
</evidence>
<dbReference type="SUPFAM" id="SSF51569">
    <property type="entry name" value="Aldolase"/>
    <property type="match status" value="1"/>
</dbReference>
<sequence length="355" mass="39259">MKNIFDYRVERIHSIISPQEMEKKIPASEEIYSFILNSRKEISGILKGKDERFLLIVGPCSIHDTEAAFDYALRLSALRKKYADSLYIIMRSYFEKPRTVSGWRGLIVEPDLNGFINIAGGLEKARNFLIKLAEIQLPAATEMLDPIVPQYIADLVSWASIGARSAESQMHRELASGLSMPAGFKNTTYGDLSAAVNGVIAARLPHAFVGIARNGLSAIIHTTGNEDAHLILRGGTETANYDKTSVLNASSALEKENIKAAVLIDCSHGNSQKNPEKQPDILLNSLALRFDKDEPLLCIRGCMLESFIQSGTCSIDSCRISGNYGKSVTDSCMSWELTEKTLEKAYNFILMNKKD</sequence>
<comment type="function">
    <text evidence="1 8">Stereospecific condensation of phosphoenolpyruvate (PEP) and D-erythrose-4-phosphate (E4P) giving rise to 3-deoxy-D-arabino-heptulosonate-7-phosphate (DAHP).</text>
</comment>
<dbReference type="NCBIfam" id="NF009395">
    <property type="entry name" value="PRK12755.1"/>
    <property type="match status" value="1"/>
</dbReference>